<dbReference type="PANTHER" id="PTHR21363">
    <property type="entry name" value="PREPHENATE DEHYDROGENASE"/>
    <property type="match status" value="1"/>
</dbReference>
<gene>
    <name evidence="4" type="ORF">HDA45_005699</name>
</gene>
<dbReference type="InterPro" id="IPR046826">
    <property type="entry name" value="PDH_N"/>
</dbReference>
<dbReference type="Gene3D" id="3.40.50.720">
    <property type="entry name" value="NAD(P)-binding Rossmann-like Domain"/>
    <property type="match status" value="1"/>
</dbReference>
<dbReference type="AlphaFoldDB" id="A0A841BAL4"/>
<dbReference type="InterPro" id="IPR036291">
    <property type="entry name" value="NAD(P)-bd_dom_sf"/>
</dbReference>
<reference evidence="4 5" key="1">
    <citation type="submission" date="2020-08" db="EMBL/GenBank/DDBJ databases">
        <title>Sequencing the genomes of 1000 actinobacteria strains.</title>
        <authorList>
            <person name="Klenk H.-P."/>
        </authorList>
    </citation>
    <scope>NUCLEOTIDE SEQUENCE [LARGE SCALE GENOMIC DNA]</scope>
    <source>
        <strain evidence="4 5">DSM 45272</strain>
    </source>
</reference>
<name>A0A841BAL4_9PSEU</name>
<dbReference type="InterPro" id="IPR046825">
    <property type="entry name" value="PDH_C"/>
</dbReference>
<dbReference type="NCBIfam" id="NF005112">
    <property type="entry name" value="PRK06545.2-4"/>
    <property type="match status" value="1"/>
</dbReference>
<evidence type="ECO:0000256" key="1">
    <source>
        <dbReference type="ARBA" id="ARBA00007964"/>
    </source>
</evidence>
<dbReference type="InterPro" id="IPR003099">
    <property type="entry name" value="Prephen_DH"/>
</dbReference>
<feature type="domain" description="Prephenate/arogenate dehydrogenase" evidence="3">
    <location>
        <begin position="4"/>
        <end position="280"/>
    </location>
</feature>
<dbReference type="Pfam" id="PF20463">
    <property type="entry name" value="PDH_C"/>
    <property type="match status" value="1"/>
</dbReference>
<dbReference type="Gene3D" id="1.10.3660.10">
    <property type="entry name" value="6-phosphogluconate dehydrogenase C-terminal like domain"/>
    <property type="match status" value="1"/>
</dbReference>
<evidence type="ECO:0000259" key="3">
    <source>
        <dbReference type="PROSITE" id="PS51176"/>
    </source>
</evidence>
<dbReference type="SUPFAM" id="SSF48179">
    <property type="entry name" value="6-phosphogluconate dehydrogenase C-terminal domain-like"/>
    <property type="match status" value="1"/>
</dbReference>
<dbReference type="GO" id="GO:0004665">
    <property type="term" value="F:prephenate dehydrogenase (NADP+) activity"/>
    <property type="evidence" value="ECO:0007669"/>
    <property type="project" value="InterPro"/>
</dbReference>
<keyword evidence="5" id="KW-1185">Reference proteome</keyword>
<evidence type="ECO:0000256" key="2">
    <source>
        <dbReference type="ARBA" id="ARBA00023002"/>
    </source>
</evidence>
<organism evidence="4 5">
    <name type="scientific">Amycolatopsis umgeniensis</name>
    <dbReference type="NCBI Taxonomy" id="336628"/>
    <lineage>
        <taxon>Bacteria</taxon>
        <taxon>Bacillati</taxon>
        <taxon>Actinomycetota</taxon>
        <taxon>Actinomycetes</taxon>
        <taxon>Pseudonocardiales</taxon>
        <taxon>Pseudonocardiaceae</taxon>
        <taxon>Amycolatopsis</taxon>
    </lineage>
</organism>
<dbReference type="Pfam" id="PF02153">
    <property type="entry name" value="PDH_N"/>
    <property type="match status" value="1"/>
</dbReference>
<dbReference type="GO" id="GO:0008977">
    <property type="term" value="F:prephenate dehydrogenase (NAD+) activity"/>
    <property type="evidence" value="ECO:0007669"/>
    <property type="project" value="UniProtKB-EC"/>
</dbReference>
<keyword evidence="2 4" id="KW-0560">Oxidoreductase</keyword>
<proteinExistence type="inferred from homology"/>
<dbReference type="InterPro" id="IPR050812">
    <property type="entry name" value="Preph/Arog_dehydrog"/>
</dbReference>
<dbReference type="EC" id="1.3.1.12" evidence="4"/>
<comment type="caution">
    <text evidence="4">The sequence shown here is derived from an EMBL/GenBank/DDBJ whole genome shotgun (WGS) entry which is preliminary data.</text>
</comment>
<accession>A0A841BAL4</accession>
<evidence type="ECO:0000313" key="4">
    <source>
        <dbReference type="EMBL" id="MBB5855612.1"/>
    </source>
</evidence>
<dbReference type="SUPFAM" id="SSF51735">
    <property type="entry name" value="NAD(P)-binding Rossmann-fold domains"/>
    <property type="match status" value="1"/>
</dbReference>
<evidence type="ECO:0000313" key="5">
    <source>
        <dbReference type="Proteomes" id="UP000580861"/>
    </source>
</evidence>
<dbReference type="RefSeq" id="WP_184900445.1">
    <property type="nucleotide sequence ID" value="NZ_JACHMX010000001.1"/>
</dbReference>
<dbReference type="GO" id="GO:0006571">
    <property type="term" value="P:tyrosine biosynthetic process"/>
    <property type="evidence" value="ECO:0007669"/>
    <property type="project" value="InterPro"/>
</dbReference>
<dbReference type="Proteomes" id="UP000580861">
    <property type="component" value="Unassembled WGS sequence"/>
</dbReference>
<sequence length="283" mass="28781">MTIEKALVVGTGLIGTSAALALRGKGVTVYLSDVDADAVRLAGELGAGREWAGEEADLALIAVPPHLVGERLAELQKRGAARVYTDVASVKADPIADAERLGCDLTSYVPGHPLAGRERSGPAAARADLFSGRPWALCPRPRTDAKALAVTRDLVAMCGAKAVTVDAGEHDSAVALVSHAPHLVASAMAASLADGDDVALGLAGQGLRDVTRIAAGNPLLWRMILAGNALPVAGVLERVAADLAAAASALRSGDLDDVTDLLRRGVDGQARIPGKHGGPEGDA</sequence>
<dbReference type="GO" id="GO:0070403">
    <property type="term" value="F:NAD+ binding"/>
    <property type="evidence" value="ECO:0007669"/>
    <property type="project" value="InterPro"/>
</dbReference>
<comment type="similarity">
    <text evidence="1">Belongs to the prephenate/arogenate dehydrogenase family.</text>
</comment>
<dbReference type="PANTHER" id="PTHR21363:SF0">
    <property type="entry name" value="PREPHENATE DEHYDROGENASE [NADP(+)]"/>
    <property type="match status" value="1"/>
</dbReference>
<protein>
    <submittedName>
        <fullName evidence="4">Prephenate dehydrogenase</fullName>
        <ecNumber evidence="4">1.3.1.12</ecNumber>
    </submittedName>
</protein>
<dbReference type="EMBL" id="JACHMX010000001">
    <property type="protein sequence ID" value="MBB5855612.1"/>
    <property type="molecule type" value="Genomic_DNA"/>
</dbReference>
<dbReference type="InterPro" id="IPR008927">
    <property type="entry name" value="6-PGluconate_DH-like_C_sf"/>
</dbReference>
<dbReference type="PROSITE" id="PS51176">
    <property type="entry name" value="PDH_ADH"/>
    <property type="match status" value="1"/>
</dbReference>